<evidence type="ECO:0000313" key="3">
    <source>
        <dbReference type="Proteomes" id="UP000605784"/>
    </source>
</evidence>
<accession>A0A830GK32</accession>
<dbReference type="InterPro" id="IPR028366">
    <property type="entry name" value="PhoU"/>
</dbReference>
<proteinExistence type="predicted"/>
<keyword evidence="2" id="KW-0808">Transferase</keyword>
<dbReference type="AlphaFoldDB" id="A0A830GK32"/>
<reference evidence="2" key="2">
    <citation type="submission" date="2020-09" db="EMBL/GenBank/DDBJ databases">
        <authorList>
            <person name="Sun Q."/>
            <person name="Ohkuma M."/>
        </authorList>
    </citation>
    <scope>NUCLEOTIDE SEQUENCE</scope>
    <source>
        <strain evidence="2">JCM 17820</strain>
    </source>
</reference>
<protein>
    <submittedName>
        <fullName evidence="2">Histidine kinase</fullName>
    </submittedName>
</protein>
<dbReference type="GO" id="GO:0016301">
    <property type="term" value="F:kinase activity"/>
    <property type="evidence" value="ECO:0007669"/>
    <property type="project" value="UniProtKB-KW"/>
</dbReference>
<dbReference type="Pfam" id="PF01895">
    <property type="entry name" value="PhoU"/>
    <property type="match status" value="1"/>
</dbReference>
<sequence>METRKVQRLGPSTLAMTLPAEWASAHDVEKGDEVSLRMGGKGTLTVMPESVQTEESEAIIHAQNLDADAVERAIVAQYVLGRRIIHVEAPEGQTLDSAHINAVYNAETQLMGLGVIEETPQRITIRCSVDPEDFTLDNLLERLESTGSTMRNEAVKALAHGNPDLAQRALNRERQANKIFVLLLRLIFTSYQNPNLARAVGLEDGFPLIGYRSIAKNLELTADNAEDIAEIALEAPDHALDVDSSTMRRIRDFTDEVNEITAMAVQAAVNRNYDTAIEVSEAYSDIGDKEHDILNDLPEMDNQKLLQVREVLVSLQQTAEYAVRNAEIATNLALDEESEHTTIQ</sequence>
<dbReference type="GeneID" id="44857277"/>
<dbReference type="PANTHER" id="PTHR42930">
    <property type="entry name" value="PHOSPHATE-SPECIFIC TRANSPORT SYSTEM ACCESSORY PROTEIN PHOU"/>
    <property type="match status" value="1"/>
</dbReference>
<keyword evidence="2" id="KW-0418">Kinase</keyword>
<keyword evidence="3" id="KW-1185">Reference proteome</keyword>
<dbReference type="EMBL" id="BMOU01000001">
    <property type="protein sequence ID" value="GGN89416.1"/>
    <property type="molecule type" value="Genomic_DNA"/>
</dbReference>
<name>A0A830GK32_9EURY</name>
<dbReference type="GO" id="GO:0045936">
    <property type="term" value="P:negative regulation of phosphate metabolic process"/>
    <property type="evidence" value="ECO:0007669"/>
    <property type="project" value="InterPro"/>
</dbReference>
<organism evidence="2 3">
    <name type="scientific">Haloarcula pellucida</name>
    <dbReference type="NCBI Taxonomy" id="1427151"/>
    <lineage>
        <taxon>Archaea</taxon>
        <taxon>Methanobacteriati</taxon>
        <taxon>Methanobacteriota</taxon>
        <taxon>Stenosarchaea group</taxon>
        <taxon>Halobacteria</taxon>
        <taxon>Halobacteriales</taxon>
        <taxon>Haloarculaceae</taxon>
        <taxon>Haloarcula</taxon>
    </lineage>
</organism>
<comment type="caution">
    <text evidence="2">The sequence shown here is derived from an EMBL/GenBank/DDBJ whole genome shotgun (WGS) entry which is preliminary data.</text>
</comment>
<dbReference type="PANTHER" id="PTHR42930:SF6">
    <property type="entry name" value="PHOSPHATE REGULATORY PROTEIN-LIKE PROTEIN"/>
    <property type="match status" value="1"/>
</dbReference>
<gene>
    <name evidence="2" type="ORF">GCM10009030_10140</name>
</gene>
<evidence type="ECO:0000313" key="2">
    <source>
        <dbReference type="EMBL" id="GGN89416.1"/>
    </source>
</evidence>
<dbReference type="InterPro" id="IPR026022">
    <property type="entry name" value="PhoU_dom"/>
</dbReference>
<dbReference type="GO" id="GO:0030643">
    <property type="term" value="P:intracellular phosphate ion homeostasis"/>
    <property type="evidence" value="ECO:0007669"/>
    <property type="project" value="InterPro"/>
</dbReference>
<reference evidence="2" key="1">
    <citation type="journal article" date="2014" name="Int. J. Syst. Evol. Microbiol.">
        <title>Complete genome sequence of Corynebacterium casei LMG S-19264T (=DSM 44701T), isolated from a smear-ripened cheese.</title>
        <authorList>
            <consortium name="US DOE Joint Genome Institute (JGI-PGF)"/>
            <person name="Walter F."/>
            <person name="Albersmeier A."/>
            <person name="Kalinowski J."/>
            <person name="Ruckert C."/>
        </authorList>
    </citation>
    <scope>NUCLEOTIDE SEQUENCE</scope>
    <source>
        <strain evidence="2">JCM 17820</strain>
    </source>
</reference>
<feature type="domain" description="SpoVT-AbrB" evidence="1">
    <location>
        <begin position="8"/>
        <end position="54"/>
    </location>
</feature>
<dbReference type="Gene3D" id="1.20.58.220">
    <property type="entry name" value="Phosphate transport system protein phou homolog 2, domain 2"/>
    <property type="match status" value="1"/>
</dbReference>
<dbReference type="Pfam" id="PF04014">
    <property type="entry name" value="MazE_antitoxin"/>
    <property type="match status" value="1"/>
</dbReference>
<dbReference type="InterPro" id="IPR007159">
    <property type="entry name" value="SpoVT-AbrB_dom"/>
</dbReference>
<dbReference type="RefSeq" id="WP_166970241.1">
    <property type="nucleotide sequence ID" value="NZ_BMOU01000001.1"/>
</dbReference>
<evidence type="ECO:0000259" key="1">
    <source>
        <dbReference type="SMART" id="SM00966"/>
    </source>
</evidence>
<dbReference type="GO" id="GO:0003677">
    <property type="term" value="F:DNA binding"/>
    <property type="evidence" value="ECO:0007669"/>
    <property type="project" value="InterPro"/>
</dbReference>
<dbReference type="SUPFAM" id="SSF109755">
    <property type="entry name" value="PhoU-like"/>
    <property type="match status" value="1"/>
</dbReference>
<dbReference type="InterPro" id="IPR038078">
    <property type="entry name" value="PhoU-like_sf"/>
</dbReference>
<dbReference type="SMART" id="SM00966">
    <property type="entry name" value="SpoVT_AbrB"/>
    <property type="match status" value="1"/>
</dbReference>
<dbReference type="Proteomes" id="UP000605784">
    <property type="component" value="Unassembled WGS sequence"/>
</dbReference>